<feature type="transmembrane region" description="Helical" evidence="12">
    <location>
        <begin position="221"/>
        <end position="248"/>
    </location>
</feature>
<keyword evidence="8 12" id="KW-0812">Transmembrane</keyword>
<dbReference type="InterPro" id="IPR006370">
    <property type="entry name" value="HB_polyprenyltransferase-like"/>
</dbReference>
<protein>
    <recommendedName>
        <fullName evidence="12 13">4-hydroxybenzoate octaprenyltransferase</fullName>
        <ecNumber evidence="12 13">2.5.1.39</ecNumber>
    </recommendedName>
    <alternativeName>
        <fullName evidence="12">4-HB polyprenyltransferase</fullName>
    </alternativeName>
</protein>
<feature type="transmembrane region" description="Helical" evidence="12">
    <location>
        <begin position="133"/>
        <end position="152"/>
    </location>
</feature>
<dbReference type="Gene3D" id="1.20.120.1780">
    <property type="entry name" value="UbiA prenyltransferase"/>
    <property type="match status" value="1"/>
</dbReference>
<comment type="function">
    <text evidence="12">Catalyzes the prenylation of para-hydroxybenzoate (PHB) with an all-trans polyprenyl group. Mediates the second step in the final reaction sequence of ubiquinone-8 (UQ-8) biosynthesis, which is the condensation of the polyisoprenoid side chain with PHB, generating the first membrane-bound Q intermediate 3-octaprenyl-4-hydroxybenzoate.</text>
</comment>
<evidence type="ECO:0000256" key="10">
    <source>
        <dbReference type="ARBA" id="ARBA00022989"/>
    </source>
</evidence>
<name>A0A2K8U623_9GAMM</name>
<comment type="cofactor">
    <cofactor evidence="1 12">
        <name>Mg(2+)</name>
        <dbReference type="ChEBI" id="CHEBI:18420"/>
    </cofactor>
</comment>
<dbReference type="InterPro" id="IPR039653">
    <property type="entry name" value="Prenyltransferase"/>
</dbReference>
<dbReference type="InterPro" id="IPR030470">
    <property type="entry name" value="UbiA_prenylTrfase_CS"/>
</dbReference>
<organism evidence="14 15">
    <name type="scientific">Candidatus Thiodictyon syntrophicum</name>
    <dbReference type="NCBI Taxonomy" id="1166950"/>
    <lineage>
        <taxon>Bacteria</taxon>
        <taxon>Pseudomonadati</taxon>
        <taxon>Pseudomonadota</taxon>
        <taxon>Gammaproteobacteria</taxon>
        <taxon>Chromatiales</taxon>
        <taxon>Chromatiaceae</taxon>
        <taxon>Thiodictyon</taxon>
    </lineage>
</organism>
<evidence type="ECO:0000256" key="3">
    <source>
        <dbReference type="ARBA" id="ARBA00005985"/>
    </source>
</evidence>
<dbReference type="PANTHER" id="PTHR11048">
    <property type="entry name" value="PRENYLTRANSFERASES"/>
    <property type="match status" value="1"/>
</dbReference>
<dbReference type="AlphaFoldDB" id="A0A2K8U623"/>
<dbReference type="FunFam" id="1.10.357.140:FF:000002">
    <property type="entry name" value="4-hydroxybenzoate octaprenyltransferase"/>
    <property type="match status" value="1"/>
</dbReference>
<comment type="similarity">
    <text evidence="3 12">Belongs to the UbiA prenyltransferase family.</text>
</comment>
<dbReference type="GO" id="GO:0008412">
    <property type="term" value="F:4-hydroxybenzoate polyprenyltransferase activity"/>
    <property type="evidence" value="ECO:0007669"/>
    <property type="project" value="UniProtKB-UniRule"/>
</dbReference>
<dbReference type="GO" id="GO:0005886">
    <property type="term" value="C:plasma membrane"/>
    <property type="evidence" value="ECO:0007669"/>
    <property type="project" value="UniProtKB-SubCell"/>
</dbReference>
<dbReference type="Proteomes" id="UP000232638">
    <property type="component" value="Chromosome"/>
</dbReference>
<keyword evidence="7 12" id="KW-0831">Ubiquinone biosynthesis</keyword>
<dbReference type="PANTHER" id="PTHR11048:SF28">
    <property type="entry name" value="4-HYDROXYBENZOATE POLYPRENYLTRANSFERASE, MITOCHONDRIAL"/>
    <property type="match status" value="1"/>
</dbReference>
<dbReference type="KEGG" id="tsy:THSYN_07715"/>
<evidence type="ECO:0000256" key="5">
    <source>
        <dbReference type="ARBA" id="ARBA00022519"/>
    </source>
</evidence>
<dbReference type="OrthoDB" id="9782418at2"/>
<evidence type="ECO:0000256" key="8">
    <source>
        <dbReference type="ARBA" id="ARBA00022692"/>
    </source>
</evidence>
<evidence type="ECO:0000256" key="12">
    <source>
        <dbReference type="HAMAP-Rule" id="MF_01635"/>
    </source>
</evidence>
<evidence type="ECO:0000256" key="4">
    <source>
        <dbReference type="ARBA" id="ARBA00022475"/>
    </source>
</evidence>
<evidence type="ECO:0000313" key="15">
    <source>
        <dbReference type="Proteomes" id="UP000232638"/>
    </source>
</evidence>
<sequence length="308" mass="33764">MPSTDVPPAKIGDCRPGPDPAAWRGRLRNYYLLVRLHRPIGTFLLMWPALWALWLAGQGHPPWQVVLIFVLGVVLMRSAGCAINDFADRHFDGHVARTNQRPLATGAVSPAEAVGVFVVLSLVAFALVLLLDWRTVALSTVAVLLTLVYPFMKRFTHVPQLFLGAAFGWAIPMAYMAVAGAIPVSAWLLFIATLIWALVYDTQYAMVDREDDLKIGIKSTAILFGVWDRLAIGLLQVLMLGLLLGIGLDAGRGAWYLGGLAFAAGLGVYQQWLIRRREPRACFQAFLNNNYFGLAVFVGLVLDYAVGG</sequence>
<feature type="transmembrane region" description="Helical" evidence="12">
    <location>
        <begin position="103"/>
        <end position="127"/>
    </location>
</feature>
<keyword evidence="15" id="KW-1185">Reference proteome</keyword>
<dbReference type="InterPro" id="IPR000537">
    <property type="entry name" value="UbiA_prenyltransferase"/>
</dbReference>
<dbReference type="NCBIfam" id="TIGR01474">
    <property type="entry name" value="ubiA_proteo"/>
    <property type="match status" value="1"/>
</dbReference>
<keyword evidence="10 12" id="KW-1133">Transmembrane helix</keyword>
<evidence type="ECO:0000256" key="9">
    <source>
        <dbReference type="ARBA" id="ARBA00022842"/>
    </source>
</evidence>
<dbReference type="RefSeq" id="WP_100918632.1">
    <property type="nucleotide sequence ID" value="NZ_CP020370.1"/>
</dbReference>
<feature type="transmembrane region" description="Helical" evidence="12">
    <location>
        <begin position="63"/>
        <end position="83"/>
    </location>
</feature>
<evidence type="ECO:0000256" key="7">
    <source>
        <dbReference type="ARBA" id="ARBA00022688"/>
    </source>
</evidence>
<keyword evidence="5 12" id="KW-0997">Cell inner membrane</keyword>
<dbReference type="EC" id="2.5.1.39" evidence="12 13"/>
<evidence type="ECO:0000256" key="6">
    <source>
        <dbReference type="ARBA" id="ARBA00022679"/>
    </source>
</evidence>
<reference evidence="14 15" key="1">
    <citation type="submission" date="2017-03" db="EMBL/GenBank/DDBJ databases">
        <title>Complete genome sequence of Candidatus 'Thiodictyon syntrophicum' sp. nov. strain Cad16T, a photolithoautotroph purple sulfur bacterium isolated from an alpine meromictic lake.</title>
        <authorList>
            <person name="Luedin S.M."/>
            <person name="Pothier J.F."/>
            <person name="Danza F."/>
            <person name="Storelli N."/>
            <person name="Wittwer M."/>
            <person name="Tonolla M."/>
        </authorList>
    </citation>
    <scope>NUCLEOTIDE SEQUENCE [LARGE SCALE GENOMIC DNA]</scope>
    <source>
        <strain evidence="14 15">Cad16T</strain>
    </source>
</reference>
<evidence type="ECO:0000256" key="1">
    <source>
        <dbReference type="ARBA" id="ARBA00001946"/>
    </source>
</evidence>
<dbReference type="Pfam" id="PF01040">
    <property type="entry name" value="UbiA"/>
    <property type="match status" value="1"/>
</dbReference>
<evidence type="ECO:0000256" key="11">
    <source>
        <dbReference type="ARBA" id="ARBA00023136"/>
    </source>
</evidence>
<comment type="catalytic activity">
    <reaction evidence="12">
        <text>all-trans-octaprenyl diphosphate + 4-hydroxybenzoate = 4-hydroxy-3-(all-trans-octaprenyl)benzoate + diphosphate</text>
        <dbReference type="Rhea" id="RHEA:27782"/>
        <dbReference type="ChEBI" id="CHEBI:1617"/>
        <dbReference type="ChEBI" id="CHEBI:17879"/>
        <dbReference type="ChEBI" id="CHEBI:33019"/>
        <dbReference type="ChEBI" id="CHEBI:57711"/>
        <dbReference type="EC" id="2.5.1.39"/>
    </reaction>
</comment>
<dbReference type="HAMAP" id="MF_01635">
    <property type="entry name" value="UbiA"/>
    <property type="match status" value="1"/>
</dbReference>
<evidence type="ECO:0000256" key="13">
    <source>
        <dbReference type="NCBIfam" id="TIGR01474"/>
    </source>
</evidence>
<keyword evidence="4 12" id="KW-1003">Cell membrane</keyword>
<accession>A0A2K8U623</accession>
<keyword evidence="9 12" id="KW-0460">Magnesium</keyword>
<dbReference type="Gene3D" id="1.10.357.140">
    <property type="entry name" value="UbiA prenyltransferase"/>
    <property type="match status" value="1"/>
</dbReference>
<dbReference type="FunFam" id="1.20.120.1780:FF:000001">
    <property type="entry name" value="4-hydroxybenzoate octaprenyltransferase"/>
    <property type="match status" value="1"/>
</dbReference>
<comment type="subcellular location">
    <subcellularLocation>
        <location evidence="12">Cell inner membrane</location>
        <topology evidence="12">Multi-pass membrane protein</topology>
    </subcellularLocation>
    <subcellularLocation>
        <location evidence="2">Membrane</location>
        <topology evidence="2">Multi-pass membrane protein</topology>
    </subcellularLocation>
</comment>
<evidence type="ECO:0000313" key="14">
    <source>
        <dbReference type="EMBL" id="AUB80849.1"/>
    </source>
</evidence>
<gene>
    <name evidence="12" type="primary">ubiA</name>
    <name evidence="14" type="ORF">THSYN_07715</name>
</gene>
<dbReference type="InterPro" id="IPR044878">
    <property type="entry name" value="UbiA_sf"/>
</dbReference>
<feature type="transmembrane region" description="Helical" evidence="12">
    <location>
        <begin position="254"/>
        <end position="274"/>
    </location>
</feature>
<dbReference type="UniPathway" id="UPA00232"/>
<dbReference type="EMBL" id="CP020370">
    <property type="protein sequence ID" value="AUB80849.1"/>
    <property type="molecule type" value="Genomic_DNA"/>
</dbReference>
<dbReference type="GO" id="GO:0006744">
    <property type="term" value="P:ubiquinone biosynthetic process"/>
    <property type="evidence" value="ECO:0007669"/>
    <property type="project" value="UniProtKB-UniRule"/>
</dbReference>
<feature type="transmembrane region" description="Helical" evidence="12">
    <location>
        <begin position="36"/>
        <end position="57"/>
    </location>
</feature>
<keyword evidence="11 12" id="KW-0472">Membrane</keyword>
<evidence type="ECO:0000256" key="2">
    <source>
        <dbReference type="ARBA" id="ARBA00004141"/>
    </source>
</evidence>
<comment type="pathway">
    <text evidence="12">Cofactor biosynthesis; ubiquinone biosynthesis.</text>
</comment>
<dbReference type="CDD" id="cd13959">
    <property type="entry name" value="PT_UbiA_COQ2"/>
    <property type="match status" value="1"/>
</dbReference>
<dbReference type="PROSITE" id="PS00943">
    <property type="entry name" value="UBIA"/>
    <property type="match status" value="1"/>
</dbReference>
<feature type="transmembrane region" description="Helical" evidence="12">
    <location>
        <begin position="286"/>
        <end position="306"/>
    </location>
</feature>
<proteinExistence type="inferred from homology"/>
<feature type="transmembrane region" description="Helical" evidence="12">
    <location>
        <begin position="184"/>
        <end position="200"/>
    </location>
</feature>
<keyword evidence="6 12" id="KW-0808">Transferase</keyword>